<evidence type="ECO:0000313" key="1">
    <source>
        <dbReference type="EMBL" id="PSV82696.1"/>
    </source>
</evidence>
<proteinExistence type="predicted"/>
<dbReference type="Proteomes" id="UP000241566">
    <property type="component" value="Unassembled WGS sequence"/>
</dbReference>
<comment type="caution">
    <text evidence="1">The sequence shown here is derived from an EMBL/GenBank/DDBJ whole genome shotgun (WGS) entry which is preliminary data.</text>
</comment>
<dbReference type="EMBL" id="PYOI01000011">
    <property type="protein sequence ID" value="PSV82696.1"/>
    <property type="molecule type" value="Genomic_DNA"/>
</dbReference>
<evidence type="ECO:0008006" key="3">
    <source>
        <dbReference type="Google" id="ProtNLM"/>
    </source>
</evidence>
<reference evidence="1 2" key="1">
    <citation type="submission" date="2018-01" db="EMBL/GenBank/DDBJ databases">
        <title>Whole genome sequencing of Histamine producing bacteria.</title>
        <authorList>
            <person name="Butler K."/>
        </authorList>
    </citation>
    <scope>NUCLEOTIDE SEQUENCE [LARGE SCALE GENOMIC DNA]</scope>
    <source>
        <strain evidence="1 2">ATCC 25521</strain>
    </source>
</reference>
<dbReference type="RefSeq" id="WP_045065555.1">
    <property type="nucleotide sequence ID" value="NZ_CP131599.1"/>
</dbReference>
<sequence length="214" mass="24241">MLETLKNKVVEIVALLVSLLALQTSCSNQEYVEASYHNAQKVVVISETIPHMSQLVKLRTVSGEKHLLSAEIVYPEEFLASKDYVSGDGLFELDHELVTKLKAGLKFKNVQKVKKQSVGIPIKLHVRYAAQGDVYDNSFIYALVFHLVIEPAETKTELANIKIDSFEFERLSSFPDSFLFMAWTMMFGLDETYDINHMFKEGITWSSLTSPGRL</sequence>
<protein>
    <recommendedName>
        <fullName evidence="3">Lipoprotein</fullName>
    </recommendedName>
</protein>
<keyword evidence="2" id="KW-1185">Reference proteome</keyword>
<name>A0ABX5GGE3_PHOLE</name>
<organism evidence="1 2">
    <name type="scientific">Photobacterium leiognathi</name>
    <dbReference type="NCBI Taxonomy" id="553611"/>
    <lineage>
        <taxon>Bacteria</taxon>
        <taxon>Pseudomonadati</taxon>
        <taxon>Pseudomonadota</taxon>
        <taxon>Gammaproteobacteria</taxon>
        <taxon>Vibrionales</taxon>
        <taxon>Vibrionaceae</taxon>
        <taxon>Photobacterium</taxon>
    </lineage>
</organism>
<gene>
    <name evidence="1" type="ORF">CTM94_09260</name>
</gene>
<accession>A0ABX5GGE3</accession>
<evidence type="ECO:0000313" key="2">
    <source>
        <dbReference type="Proteomes" id="UP000241566"/>
    </source>
</evidence>